<dbReference type="SUPFAM" id="SSF48350">
    <property type="entry name" value="GTPase activation domain, GAP"/>
    <property type="match status" value="1"/>
</dbReference>
<feature type="domain" description="Rho-GAP" evidence="4">
    <location>
        <begin position="375"/>
        <end position="578"/>
    </location>
</feature>
<dbReference type="Proteomes" id="UP001318040">
    <property type="component" value="Chromosome 12"/>
</dbReference>
<dbReference type="PANTHER" id="PTHR14963">
    <property type="entry name" value="RHO GTPASE ACTIVATING PROTEIN 18,19-RELATED"/>
    <property type="match status" value="1"/>
</dbReference>
<feature type="compositionally biased region" description="Polar residues" evidence="3">
    <location>
        <begin position="77"/>
        <end position="94"/>
    </location>
</feature>
<dbReference type="PROSITE" id="PS50238">
    <property type="entry name" value="RHOGAP"/>
    <property type="match status" value="1"/>
</dbReference>
<dbReference type="InterPro" id="IPR008936">
    <property type="entry name" value="Rho_GTPase_activation_prot"/>
</dbReference>
<dbReference type="PANTHER" id="PTHR14963:SF1">
    <property type="entry name" value="RHO GTPASE-ACTIVATING PROTEIN CONUNDRUM"/>
    <property type="match status" value="1"/>
</dbReference>
<feature type="compositionally biased region" description="Basic and acidic residues" evidence="3">
    <location>
        <begin position="612"/>
        <end position="633"/>
    </location>
</feature>
<keyword evidence="2" id="KW-0175">Coiled coil</keyword>
<dbReference type="Pfam" id="PF25442">
    <property type="entry name" value="Ubiquitin_RHG40_C"/>
    <property type="match status" value="1"/>
</dbReference>
<dbReference type="FunFam" id="1.10.555.10:FF:000118">
    <property type="entry name" value="Rho GTPase activating protein 28"/>
    <property type="match status" value="1"/>
</dbReference>
<dbReference type="Gene3D" id="1.10.555.10">
    <property type="entry name" value="Rho GTPase activation protein"/>
    <property type="match status" value="1"/>
</dbReference>
<name>A0AAJ7WT00_PETMA</name>
<dbReference type="InterPro" id="IPR057323">
    <property type="entry name" value="RHG40/28/18_ubiquitin"/>
</dbReference>
<dbReference type="GO" id="GO:0005096">
    <property type="term" value="F:GTPase activator activity"/>
    <property type="evidence" value="ECO:0007669"/>
    <property type="project" value="UniProtKB-KW"/>
</dbReference>
<evidence type="ECO:0000313" key="6">
    <source>
        <dbReference type="RefSeq" id="XP_032808702.1"/>
    </source>
</evidence>
<dbReference type="GO" id="GO:0030833">
    <property type="term" value="P:regulation of actin filament polymerization"/>
    <property type="evidence" value="ECO:0007669"/>
    <property type="project" value="TreeGrafter"/>
</dbReference>
<reference evidence="6" key="1">
    <citation type="submission" date="2025-08" db="UniProtKB">
        <authorList>
            <consortium name="RefSeq"/>
        </authorList>
    </citation>
    <scope>IDENTIFICATION</scope>
    <source>
        <tissue evidence="6">Sperm</tissue>
    </source>
</reference>
<accession>A0AAJ7WT00</accession>
<dbReference type="Pfam" id="PF00620">
    <property type="entry name" value="RhoGAP"/>
    <property type="match status" value="1"/>
</dbReference>
<feature type="coiled-coil region" evidence="2">
    <location>
        <begin position="503"/>
        <end position="530"/>
    </location>
</feature>
<evidence type="ECO:0000256" key="3">
    <source>
        <dbReference type="SAM" id="MobiDB-lite"/>
    </source>
</evidence>
<feature type="region of interest" description="Disordered" evidence="3">
    <location>
        <begin position="145"/>
        <end position="177"/>
    </location>
</feature>
<evidence type="ECO:0000256" key="2">
    <source>
        <dbReference type="SAM" id="Coils"/>
    </source>
</evidence>
<feature type="region of interest" description="Disordered" evidence="3">
    <location>
        <begin position="1"/>
        <end position="100"/>
    </location>
</feature>
<feature type="compositionally biased region" description="Polar residues" evidence="3">
    <location>
        <begin position="44"/>
        <end position="54"/>
    </location>
</feature>
<keyword evidence="1" id="KW-0343">GTPase activation</keyword>
<organism evidence="5 6">
    <name type="scientific">Petromyzon marinus</name>
    <name type="common">Sea lamprey</name>
    <dbReference type="NCBI Taxonomy" id="7757"/>
    <lineage>
        <taxon>Eukaryota</taxon>
        <taxon>Metazoa</taxon>
        <taxon>Chordata</taxon>
        <taxon>Craniata</taxon>
        <taxon>Vertebrata</taxon>
        <taxon>Cyclostomata</taxon>
        <taxon>Hyperoartia</taxon>
        <taxon>Petromyzontiformes</taxon>
        <taxon>Petromyzontidae</taxon>
        <taxon>Petromyzon</taxon>
    </lineage>
</organism>
<feature type="compositionally biased region" description="Polar residues" evidence="3">
    <location>
        <begin position="230"/>
        <end position="253"/>
    </location>
</feature>
<evidence type="ECO:0000259" key="4">
    <source>
        <dbReference type="PROSITE" id="PS50238"/>
    </source>
</evidence>
<protein>
    <submittedName>
        <fullName evidence="6">Rho GTPase-activating protein 18-like isoform X1</fullName>
    </submittedName>
</protein>
<gene>
    <name evidence="6" type="primary">LOC116941605</name>
</gene>
<dbReference type="SMART" id="SM00324">
    <property type="entry name" value="RhoGAP"/>
    <property type="match status" value="1"/>
</dbReference>
<dbReference type="AlphaFoldDB" id="A0AAJ7WT00"/>
<feature type="compositionally biased region" description="Basic residues" evidence="3">
    <location>
        <begin position="1"/>
        <end position="10"/>
    </location>
</feature>
<proteinExistence type="predicted"/>
<keyword evidence="5" id="KW-1185">Reference proteome</keyword>
<feature type="compositionally biased region" description="Basic and acidic residues" evidence="3">
    <location>
        <begin position="11"/>
        <end position="22"/>
    </location>
</feature>
<evidence type="ECO:0000313" key="5">
    <source>
        <dbReference type="Proteomes" id="UP001318040"/>
    </source>
</evidence>
<feature type="region of interest" description="Disordered" evidence="3">
    <location>
        <begin position="201"/>
        <end position="269"/>
    </location>
</feature>
<evidence type="ECO:0000256" key="1">
    <source>
        <dbReference type="ARBA" id="ARBA00022468"/>
    </source>
</evidence>
<sequence>MPVRLYRKKSKADVRPPEDSSRKNSLGSLQTSPSLPDTPPTPTEASPRSSSRTNEAGHPPAVSSSSSSSSSPKMARSASQARATRVTRGSNSEDSTMEDFWREVEHIEGCQNQEAIVIVRTPEEGELEAEWLHAAGLAVLVSEVSGSPAPSCRTSGQSTPSPPSPAPCASEDGDADGRTLFSTLTRAQAAAVARRLDTYTQTVRRRRHRPSARDVRDVFPASACAEQGLDNGTSRPPEGNQSTEQPSANSTPPADSKTTEKKNGALSSEPCTLSAQEAAEVADLQSDVPYSDQAASCCQSSTIAEEENAISAGVPCSQHPCLGTTRLDDLSAQDMKKIRFLALIELTALLDALTIDLKRSKAIRTKVKENGLFGVSLPVVLEQDQRKFPGTRVPIFLHKLLCHLEETSLNAEGILRVPGSAARIKELRRELEEWSPESGRLDWGSLRPHDAAALLKLYVRELPSPLLTEQHQPAFACVQSITLLKHQLQALNLLVLLLPDANRDTLKALLEFLRRVCENERENRMSLRNVAMVMAPNLFLPRGHQRGGQTSDQRHVMQAGAGIVGVTRLLIKHQDLLWTVPAFLLRQIRDVYEAQKRKPVREKSMRKLLKKGSSEKERQPQDRQPRETIHSEVPEGIIRVQAPRLLKVSMAIQLTEQITAGDIVERFQSNLSHASNGAPQESDIEEHRLYEVGGNIGERRLDNQTCMLALYRVNPHAEWVIKPRGLPAPNAVC</sequence>
<dbReference type="InterPro" id="IPR000198">
    <property type="entry name" value="RhoGAP_dom"/>
</dbReference>
<dbReference type="RefSeq" id="XP_032808702.1">
    <property type="nucleotide sequence ID" value="XM_032952811.1"/>
</dbReference>
<dbReference type="KEGG" id="pmrn:116941605"/>
<dbReference type="GO" id="GO:0051056">
    <property type="term" value="P:regulation of small GTPase mediated signal transduction"/>
    <property type="evidence" value="ECO:0007669"/>
    <property type="project" value="TreeGrafter"/>
</dbReference>
<dbReference type="GO" id="GO:0007165">
    <property type="term" value="P:signal transduction"/>
    <property type="evidence" value="ECO:0007669"/>
    <property type="project" value="InterPro"/>
</dbReference>
<dbReference type="GO" id="GO:0005737">
    <property type="term" value="C:cytoplasm"/>
    <property type="evidence" value="ECO:0007669"/>
    <property type="project" value="TreeGrafter"/>
</dbReference>
<feature type="region of interest" description="Disordered" evidence="3">
    <location>
        <begin position="602"/>
        <end position="634"/>
    </location>
</feature>